<dbReference type="SUPFAM" id="SSF103481">
    <property type="entry name" value="Multidrug resistance efflux transporter EmrE"/>
    <property type="match status" value="2"/>
</dbReference>
<evidence type="ECO:0000256" key="4">
    <source>
        <dbReference type="ARBA" id="ARBA00022989"/>
    </source>
</evidence>
<dbReference type="InterPro" id="IPR037185">
    <property type="entry name" value="EmrE-like"/>
</dbReference>
<evidence type="ECO:0000313" key="8">
    <source>
        <dbReference type="EMBL" id="MDQ0289233.1"/>
    </source>
</evidence>
<reference evidence="8" key="1">
    <citation type="submission" date="2023-07" db="EMBL/GenBank/DDBJ databases">
        <title>Genomic Encyclopedia of Type Strains, Phase IV (KMG-IV): sequencing the most valuable type-strain genomes for metagenomic binning, comparative biology and taxonomic classification.</title>
        <authorList>
            <person name="Goeker M."/>
        </authorList>
    </citation>
    <scope>NUCLEOTIDE SEQUENCE</scope>
    <source>
        <strain evidence="8">DSM 24202</strain>
    </source>
</reference>
<evidence type="ECO:0000256" key="5">
    <source>
        <dbReference type="ARBA" id="ARBA00023136"/>
    </source>
</evidence>
<dbReference type="RefSeq" id="WP_307260609.1">
    <property type="nucleotide sequence ID" value="NZ_JAUSVL010000001.1"/>
</dbReference>
<comment type="similarity">
    <text evidence="2">Belongs to the EamA transporter family.</text>
</comment>
<feature type="transmembrane region" description="Helical" evidence="6">
    <location>
        <begin position="231"/>
        <end position="254"/>
    </location>
</feature>
<organism evidence="8 9">
    <name type="scientific">Oligosphaera ethanolica</name>
    <dbReference type="NCBI Taxonomy" id="760260"/>
    <lineage>
        <taxon>Bacteria</taxon>
        <taxon>Pseudomonadati</taxon>
        <taxon>Lentisphaerota</taxon>
        <taxon>Oligosphaeria</taxon>
        <taxon>Oligosphaerales</taxon>
        <taxon>Oligosphaeraceae</taxon>
        <taxon>Oligosphaera</taxon>
    </lineage>
</organism>
<name>A0AAE3VEX9_9BACT</name>
<sequence>MAVVYALFCLLFAAVNDLVFKKYADRFGARGAFVSLIGLVWFVLMVWLPWGVDSDVGATVLWGAISGAFSLSANLLLMEAMKRESAGMCSTLYRLNLIFVVAGAFLWLGESVSAMQIVGILLALLAILAFFPAGSHLFSVRSAGFYLALLAAILRAGMGLSYKYGFTHGADANGVVVINSLFWLFGGMAYALVLERRASIRDRSLLSYGVFSGLLVSGIVFFMAASLRHGAASVVLPIAQMSFIGTFILSIVFLGEGFSLRKLSAVLSGAAAVILLSISAA</sequence>
<evidence type="ECO:0000256" key="3">
    <source>
        <dbReference type="ARBA" id="ARBA00022692"/>
    </source>
</evidence>
<keyword evidence="5 6" id="KW-0472">Membrane</keyword>
<protein>
    <submittedName>
        <fullName evidence="8">Drug/metabolite transporter (DMT)-like permease</fullName>
    </submittedName>
</protein>
<feature type="transmembrane region" description="Helical" evidence="6">
    <location>
        <begin position="31"/>
        <end position="50"/>
    </location>
</feature>
<accession>A0AAE3VEX9</accession>
<evidence type="ECO:0000256" key="1">
    <source>
        <dbReference type="ARBA" id="ARBA00004141"/>
    </source>
</evidence>
<evidence type="ECO:0000313" key="9">
    <source>
        <dbReference type="Proteomes" id="UP001238163"/>
    </source>
</evidence>
<dbReference type="Pfam" id="PF00892">
    <property type="entry name" value="EamA"/>
    <property type="match status" value="1"/>
</dbReference>
<keyword evidence="4 6" id="KW-1133">Transmembrane helix</keyword>
<feature type="transmembrane region" description="Helical" evidence="6">
    <location>
        <begin position="56"/>
        <end position="77"/>
    </location>
</feature>
<evidence type="ECO:0000256" key="2">
    <source>
        <dbReference type="ARBA" id="ARBA00007362"/>
    </source>
</evidence>
<keyword evidence="3 6" id="KW-0812">Transmembrane</keyword>
<dbReference type="GO" id="GO:0016020">
    <property type="term" value="C:membrane"/>
    <property type="evidence" value="ECO:0007669"/>
    <property type="project" value="UniProtKB-SubCell"/>
</dbReference>
<dbReference type="AlphaFoldDB" id="A0AAE3VEX9"/>
<proteinExistence type="inferred from homology"/>
<dbReference type="InterPro" id="IPR000620">
    <property type="entry name" value="EamA_dom"/>
</dbReference>
<feature type="transmembrane region" description="Helical" evidence="6">
    <location>
        <begin position="114"/>
        <end position="131"/>
    </location>
</feature>
<dbReference type="Proteomes" id="UP001238163">
    <property type="component" value="Unassembled WGS sequence"/>
</dbReference>
<feature type="transmembrane region" description="Helical" evidence="6">
    <location>
        <begin position="205"/>
        <end position="225"/>
    </location>
</feature>
<gene>
    <name evidence="8" type="ORF">J3R75_001340</name>
</gene>
<dbReference type="EMBL" id="JAUSVL010000001">
    <property type="protein sequence ID" value="MDQ0289233.1"/>
    <property type="molecule type" value="Genomic_DNA"/>
</dbReference>
<feature type="transmembrane region" description="Helical" evidence="6">
    <location>
        <begin position="263"/>
        <end position="280"/>
    </location>
</feature>
<evidence type="ECO:0000256" key="6">
    <source>
        <dbReference type="SAM" id="Phobius"/>
    </source>
</evidence>
<feature type="transmembrane region" description="Helical" evidence="6">
    <location>
        <begin position="89"/>
        <end position="108"/>
    </location>
</feature>
<feature type="domain" description="EamA" evidence="7">
    <location>
        <begin position="2"/>
        <end position="129"/>
    </location>
</feature>
<dbReference type="PANTHER" id="PTHR32322:SF2">
    <property type="entry name" value="EAMA DOMAIN-CONTAINING PROTEIN"/>
    <property type="match status" value="1"/>
</dbReference>
<keyword evidence="9" id="KW-1185">Reference proteome</keyword>
<comment type="caution">
    <text evidence="8">The sequence shown here is derived from an EMBL/GenBank/DDBJ whole genome shotgun (WGS) entry which is preliminary data.</text>
</comment>
<evidence type="ECO:0000259" key="7">
    <source>
        <dbReference type="Pfam" id="PF00892"/>
    </source>
</evidence>
<dbReference type="InterPro" id="IPR050638">
    <property type="entry name" value="AA-Vitamin_Transporters"/>
</dbReference>
<comment type="subcellular location">
    <subcellularLocation>
        <location evidence="1">Membrane</location>
        <topology evidence="1">Multi-pass membrane protein</topology>
    </subcellularLocation>
</comment>
<feature type="transmembrane region" description="Helical" evidence="6">
    <location>
        <begin position="174"/>
        <end position="193"/>
    </location>
</feature>
<feature type="transmembrane region" description="Helical" evidence="6">
    <location>
        <begin position="143"/>
        <end position="162"/>
    </location>
</feature>
<dbReference type="PANTHER" id="PTHR32322">
    <property type="entry name" value="INNER MEMBRANE TRANSPORTER"/>
    <property type="match status" value="1"/>
</dbReference>